<name>A0A3A8IA67_9BACT</name>
<dbReference type="InterPro" id="IPR036188">
    <property type="entry name" value="FAD/NAD-bd_sf"/>
</dbReference>
<evidence type="ECO:0000256" key="5">
    <source>
        <dbReference type="ARBA" id="ARBA00023002"/>
    </source>
</evidence>
<protein>
    <submittedName>
        <fullName evidence="8">GMC family oxidoreductase</fullName>
    </submittedName>
</protein>
<accession>A0A3A8IA67</accession>
<dbReference type="Pfam" id="PF05199">
    <property type="entry name" value="GMC_oxred_C"/>
    <property type="match status" value="1"/>
</dbReference>
<dbReference type="AlphaFoldDB" id="A0A3A8IA67"/>
<comment type="caution">
    <text evidence="8">The sequence shown here is derived from an EMBL/GenBank/DDBJ whole genome shotgun (WGS) entry which is preliminary data.</text>
</comment>
<keyword evidence="9" id="KW-1185">Reference proteome</keyword>
<feature type="domain" description="Glucose-methanol-choline oxidoreductase C-terminal" evidence="7">
    <location>
        <begin position="441"/>
        <end position="502"/>
    </location>
</feature>
<keyword evidence="5" id="KW-0560">Oxidoreductase</keyword>
<evidence type="ECO:0000256" key="4">
    <source>
        <dbReference type="ARBA" id="ARBA00022827"/>
    </source>
</evidence>
<dbReference type="InterPro" id="IPR000172">
    <property type="entry name" value="GMC_OxRdtase_N"/>
</dbReference>
<keyword evidence="3" id="KW-0285">Flavoprotein</keyword>
<evidence type="ECO:0000256" key="3">
    <source>
        <dbReference type="ARBA" id="ARBA00022630"/>
    </source>
</evidence>
<keyword evidence="4" id="KW-0274">FAD</keyword>
<sequence length="516" mass="56798">MRLCIIGSGVVGVVIARAALHLGHEVVMLEAGPRVPMRNWRRWLDFVTTGVRPYHSCEDTQGDANQLPGADPAFDHFLLKGSRLMAVGGSTLHWSGWTPRLHPEDFELHSRTGKGLDWPFGYRELEPYYGQAEHLLNVTGPLTPSPGHPTPWRSTPYKWNSPPYPVETEPGRRALAALGITYDHVPMSRRGESGEGVGGACMTFGTCRYCPMGARFDPTLLLPTLEAHPGFRLLAESPAIALQLQAGKASGVVHKTPQGGTATVLADAFVVASGALETPKLLWRSGFDAQRLPALGRYLTTHPMLKLEGKLEGPPRAGFTGREVPMPAFFSRHFDTPEHQAAGKMLFSEYPEELDLQAWAAQGLKPEYLGSFAREPRFNLHGFIEEFPHPDNRILPGDGAGAREVTVSYAAREGFRERWQWMTDTLMEVMKRTGCREQDVVVSRVIRRADHSVGTVRFGPNPDTGVVDGRHLLHGTRNVFAVTNGNFPNNGSVNPTLTLTALTLRFADQVLPTLTP</sequence>
<dbReference type="Gene3D" id="3.50.50.60">
    <property type="entry name" value="FAD/NAD(P)-binding domain"/>
    <property type="match status" value="2"/>
</dbReference>
<dbReference type="GO" id="GO:0050660">
    <property type="term" value="F:flavin adenine dinucleotide binding"/>
    <property type="evidence" value="ECO:0007669"/>
    <property type="project" value="InterPro"/>
</dbReference>
<evidence type="ECO:0000259" key="7">
    <source>
        <dbReference type="Pfam" id="PF05199"/>
    </source>
</evidence>
<feature type="domain" description="Glucose-methanol-choline oxidoreductase N-terminal" evidence="6">
    <location>
        <begin position="169"/>
        <end position="303"/>
    </location>
</feature>
<dbReference type="OrthoDB" id="9787779at2"/>
<evidence type="ECO:0000256" key="1">
    <source>
        <dbReference type="ARBA" id="ARBA00001974"/>
    </source>
</evidence>
<evidence type="ECO:0000313" key="8">
    <source>
        <dbReference type="EMBL" id="RKG79398.1"/>
    </source>
</evidence>
<evidence type="ECO:0000313" key="9">
    <source>
        <dbReference type="Proteomes" id="UP000268094"/>
    </source>
</evidence>
<organism evidence="8 9">
    <name type="scientific">Corallococcus terminator</name>
    <dbReference type="NCBI Taxonomy" id="2316733"/>
    <lineage>
        <taxon>Bacteria</taxon>
        <taxon>Pseudomonadati</taxon>
        <taxon>Myxococcota</taxon>
        <taxon>Myxococcia</taxon>
        <taxon>Myxococcales</taxon>
        <taxon>Cystobacterineae</taxon>
        <taxon>Myxococcaceae</taxon>
        <taxon>Corallococcus</taxon>
    </lineage>
</organism>
<proteinExistence type="inferred from homology"/>
<comment type="cofactor">
    <cofactor evidence="1">
        <name>FAD</name>
        <dbReference type="ChEBI" id="CHEBI:57692"/>
    </cofactor>
</comment>
<evidence type="ECO:0000259" key="6">
    <source>
        <dbReference type="Pfam" id="PF00732"/>
    </source>
</evidence>
<dbReference type="PANTHER" id="PTHR42784:SF1">
    <property type="entry name" value="PYRANOSE 2-OXIDASE"/>
    <property type="match status" value="1"/>
</dbReference>
<dbReference type="InterPro" id="IPR007867">
    <property type="entry name" value="GMC_OxRtase_C"/>
</dbReference>
<gene>
    <name evidence="8" type="ORF">D7V88_28755</name>
</gene>
<dbReference type="RefSeq" id="WP_120543821.1">
    <property type="nucleotide sequence ID" value="NZ_RAVZ01000245.1"/>
</dbReference>
<dbReference type="Proteomes" id="UP000268094">
    <property type="component" value="Unassembled WGS sequence"/>
</dbReference>
<dbReference type="SUPFAM" id="SSF51905">
    <property type="entry name" value="FAD/NAD(P)-binding domain"/>
    <property type="match status" value="1"/>
</dbReference>
<comment type="similarity">
    <text evidence="2">Belongs to the GMC oxidoreductase family.</text>
</comment>
<dbReference type="EMBL" id="RAVZ01000245">
    <property type="protein sequence ID" value="RKG79398.1"/>
    <property type="molecule type" value="Genomic_DNA"/>
</dbReference>
<dbReference type="PANTHER" id="PTHR42784">
    <property type="entry name" value="PYRANOSE 2-OXIDASE"/>
    <property type="match status" value="1"/>
</dbReference>
<evidence type="ECO:0000256" key="2">
    <source>
        <dbReference type="ARBA" id="ARBA00010790"/>
    </source>
</evidence>
<dbReference type="Pfam" id="PF00732">
    <property type="entry name" value="GMC_oxred_N"/>
    <property type="match status" value="1"/>
</dbReference>
<dbReference type="GO" id="GO:0016614">
    <property type="term" value="F:oxidoreductase activity, acting on CH-OH group of donors"/>
    <property type="evidence" value="ECO:0007669"/>
    <property type="project" value="InterPro"/>
</dbReference>
<reference evidence="9" key="1">
    <citation type="submission" date="2018-09" db="EMBL/GenBank/DDBJ databases">
        <authorList>
            <person name="Livingstone P.G."/>
            <person name="Whitworth D.E."/>
        </authorList>
    </citation>
    <scope>NUCLEOTIDE SEQUENCE [LARGE SCALE GENOMIC DNA]</scope>
    <source>
        <strain evidence="9">CA054A</strain>
    </source>
</reference>
<dbReference type="InterPro" id="IPR051473">
    <property type="entry name" value="P2Ox-like"/>
</dbReference>